<name>X1JNI7_9ZZZZ</name>
<gene>
    <name evidence="1" type="ORF">S03H2_63210</name>
</gene>
<comment type="caution">
    <text evidence="1">The sequence shown here is derived from an EMBL/GenBank/DDBJ whole genome shotgun (WGS) entry which is preliminary data.</text>
</comment>
<dbReference type="EMBL" id="BARU01040929">
    <property type="protein sequence ID" value="GAH82985.1"/>
    <property type="molecule type" value="Genomic_DNA"/>
</dbReference>
<feature type="non-terminal residue" evidence="1">
    <location>
        <position position="1"/>
    </location>
</feature>
<organism evidence="1">
    <name type="scientific">marine sediment metagenome</name>
    <dbReference type="NCBI Taxonomy" id="412755"/>
    <lineage>
        <taxon>unclassified sequences</taxon>
        <taxon>metagenomes</taxon>
        <taxon>ecological metagenomes</taxon>
    </lineage>
</organism>
<dbReference type="AlphaFoldDB" id="X1JNI7"/>
<protein>
    <submittedName>
        <fullName evidence="1">Uncharacterized protein</fullName>
    </submittedName>
</protein>
<accession>X1JNI7</accession>
<proteinExistence type="predicted"/>
<feature type="non-terminal residue" evidence="1">
    <location>
        <position position="228"/>
    </location>
</feature>
<reference evidence="1" key="1">
    <citation type="journal article" date="2014" name="Front. Microbiol.">
        <title>High frequency of phylogenetically diverse reductive dehalogenase-homologous genes in deep subseafloor sedimentary metagenomes.</title>
        <authorList>
            <person name="Kawai M."/>
            <person name="Futagami T."/>
            <person name="Toyoda A."/>
            <person name="Takaki Y."/>
            <person name="Nishi S."/>
            <person name="Hori S."/>
            <person name="Arai W."/>
            <person name="Tsubouchi T."/>
            <person name="Morono Y."/>
            <person name="Uchiyama I."/>
            <person name="Ito T."/>
            <person name="Fujiyama A."/>
            <person name="Inagaki F."/>
            <person name="Takami H."/>
        </authorList>
    </citation>
    <scope>NUCLEOTIDE SEQUENCE</scope>
    <source>
        <strain evidence="1">Expedition CK06-06</strain>
    </source>
</reference>
<sequence>GGISSLQYDLYRRDICLEFDRSEKEILKDFYSELINLDLQNSKKTRRIIALENLYKLFYISRDLDNSLEQICYKDSNNNLRFNPKFFIIFERYKKQAILKLIEHYYENLNVDDFEIKFPQLKNKITRIIKSKKSRLFLTFGHTGDLSYGIGFEFLKYCSERLYNNNHCRLISSFNKILSKGTNKVKPHIVRKLSTLLSKFESYKKEQVNNFHKLIKSLLELISYKNTC</sequence>
<evidence type="ECO:0000313" key="1">
    <source>
        <dbReference type="EMBL" id="GAH82985.1"/>
    </source>
</evidence>